<feature type="domain" description="HTH cro/C1-type" evidence="1">
    <location>
        <begin position="13"/>
        <end position="70"/>
    </location>
</feature>
<dbReference type="InterPro" id="IPR001387">
    <property type="entry name" value="Cro/C1-type_HTH"/>
</dbReference>
<dbReference type="AlphaFoldDB" id="C0MAI1"/>
<evidence type="ECO:0000313" key="2">
    <source>
        <dbReference type="EMBL" id="CAW92521.1"/>
    </source>
</evidence>
<dbReference type="InterPro" id="IPR010982">
    <property type="entry name" value="Lambda_DNA-bd_dom_sf"/>
</dbReference>
<dbReference type="CDD" id="cd00093">
    <property type="entry name" value="HTH_XRE"/>
    <property type="match status" value="1"/>
</dbReference>
<proteinExistence type="predicted"/>
<dbReference type="Proteomes" id="UP000001365">
    <property type="component" value="Chromosome"/>
</dbReference>
<gene>
    <name evidence="2" type="ordered locus">SEQ_0381</name>
</gene>
<name>C0MAI1_STRE4</name>
<dbReference type="GO" id="GO:0003677">
    <property type="term" value="F:DNA binding"/>
    <property type="evidence" value="ECO:0007669"/>
    <property type="project" value="UniProtKB-KW"/>
</dbReference>
<reference evidence="2 3" key="1">
    <citation type="journal article" date="2009" name="PLoS Pathog.">
        <title>Genomic evidence for the evolution of Streptococcus equi: host restriction, increased virulence, and genetic exchange with human pathogens.</title>
        <authorList>
            <person name="Holden M.T.G."/>
            <person name="Heather Z."/>
            <person name="Paillot R."/>
            <person name="Steward K.F."/>
            <person name="Webb K."/>
            <person name="Ainslie F."/>
            <person name="Jourdan T."/>
            <person name="Bason N.C."/>
            <person name="Holroyd N.E."/>
            <person name="Mungall K."/>
            <person name="Quail M.A."/>
            <person name="Sanders M."/>
            <person name="Simmonds M."/>
            <person name="Willey D."/>
            <person name="Brooks K."/>
            <person name="Aanensen D.M."/>
            <person name="Spratt B.G."/>
            <person name="Jolley K.A."/>
            <person name="Maiden M.C.J."/>
            <person name="Kehoe M."/>
            <person name="Chanter N."/>
            <person name="Bentley S.D."/>
            <person name="Robinson C."/>
            <person name="Maskell D.J."/>
            <person name="Parkhill J."/>
            <person name="Waller A.S."/>
        </authorList>
    </citation>
    <scope>NUCLEOTIDE SEQUENCE [LARGE SCALE GENOMIC DNA]</scope>
    <source>
        <strain evidence="2 3">4047</strain>
    </source>
</reference>
<dbReference type="KEGG" id="seu:SEQ_0381"/>
<sequence length="92" mass="10451">MRGGGKILSKATLKELRIAQKKTQKELSALTGISVRTLARYEKDVQKLRRAKYEKLRGIAEALTISVDDIFFGRRFGFYEIKSACLLIAFLL</sequence>
<dbReference type="HOGENOM" id="CLU_066192_49_1_9"/>
<dbReference type="EMBL" id="FM204883">
    <property type="protein sequence ID" value="CAW92521.1"/>
    <property type="molecule type" value="Genomic_DNA"/>
</dbReference>
<dbReference type="PROSITE" id="PS50943">
    <property type="entry name" value="HTH_CROC1"/>
    <property type="match status" value="1"/>
</dbReference>
<dbReference type="Pfam" id="PF01381">
    <property type="entry name" value="HTH_3"/>
    <property type="match status" value="1"/>
</dbReference>
<organism evidence="2 3">
    <name type="scientific">Streptococcus equi subsp. equi (strain 4047)</name>
    <dbReference type="NCBI Taxonomy" id="553482"/>
    <lineage>
        <taxon>Bacteria</taxon>
        <taxon>Bacillati</taxon>
        <taxon>Bacillota</taxon>
        <taxon>Bacilli</taxon>
        <taxon>Lactobacillales</taxon>
        <taxon>Streptococcaceae</taxon>
        <taxon>Streptococcus</taxon>
    </lineage>
</organism>
<dbReference type="Gene3D" id="1.10.260.40">
    <property type="entry name" value="lambda repressor-like DNA-binding domains"/>
    <property type="match status" value="1"/>
</dbReference>
<evidence type="ECO:0000313" key="3">
    <source>
        <dbReference type="Proteomes" id="UP000001365"/>
    </source>
</evidence>
<dbReference type="SMART" id="SM00530">
    <property type="entry name" value="HTH_XRE"/>
    <property type="match status" value="1"/>
</dbReference>
<dbReference type="SUPFAM" id="SSF47413">
    <property type="entry name" value="lambda repressor-like DNA-binding domains"/>
    <property type="match status" value="1"/>
</dbReference>
<protein>
    <submittedName>
        <fullName evidence="2">Putative DNA-binding protein</fullName>
    </submittedName>
</protein>
<accession>C0MAI1</accession>
<keyword evidence="2" id="KW-0238">DNA-binding</keyword>
<evidence type="ECO:0000259" key="1">
    <source>
        <dbReference type="PROSITE" id="PS50943"/>
    </source>
</evidence>